<evidence type="ECO:0000313" key="1">
    <source>
        <dbReference type="EMBL" id="REL29290.1"/>
    </source>
</evidence>
<keyword evidence="2" id="KW-1185">Reference proteome</keyword>
<evidence type="ECO:0000313" key="2">
    <source>
        <dbReference type="Proteomes" id="UP000256899"/>
    </source>
</evidence>
<protein>
    <submittedName>
        <fullName evidence="1">Uncharacterized protein</fullName>
    </submittedName>
</protein>
<gene>
    <name evidence="1" type="ORF">DXX94_00265</name>
</gene>
<proteinExistence type="predicted"/>
<accession>A0A3E0TXW5</accession>
<name>A0A3E0TXW5_9GAMM</name>
<reference evidence="2" key="1">
    <citation type="submission" date="2018-08" db="EMBL/GenBank/DDBJ databases">
        <title>Thalassotalea euphylliae genome.</title>
        <authorList>
            <person name="Summers S."/>
            <person name="Rice S.A."/>
            <person name="Freckelton M.L."/>
            <person name="Nedved B.T."/>
            <person name="Hadfield M.G."/>
        </authorList>
    </citation>
    <scope>NUCLEOTIDE SEQUENCE [LARGE SCALE GENOMIC DNA]</scope>
    <source>
        <strain evidence="2">H3</strain>
    </source>
</reference>
<dbReference type="AlphaFoldDB" id="A0A3E0TXW5"/>
<dbReference type="RefSeq" id="WP_116013110.1">
    <property type="nucleotide sequence ID" value="NZ_QUOT01000001.1"/>
</dbReference>
<dbReference type="EMBL" id="QUOT01000001">
    <property type="protein sequence ID" value="REL29290.1"/>
    <property type="molecule type" value="Genomic_DNA"/>
</dbReference>
<sequence>MKQLVKFILLLPLLLLVGIFSLALLLVDSEPLIYQQHQISASHADNSKRLAKRIADTWRNGEQQTKLVLTQAEINGLTALFHRAVPNSALNITLSEHGAVLLGSVGLPKPLNQQFVNVSATLLPSETGLELAGVQFGGLSLSGTNTIRLMRWLVDYYVGEGATDKLLNTVTQVAISPNQLVVGLNVDKEVLALRQDASLLAKVRDELALFGDKAMITMYYQELLTFANHQPINGKVHHYINHIFNYANEQNQLALPTSYIEQNKALLVALVLYFGDDRMALLVGDIAQLDWRQRVRQARHRQVITLAGRGDLQQHFIYSIALQLLSNDQASDALGEFKEFLDINQGGSGFSFADLMADRAGTRLAMMATYSEAQAQQLQTVLAKVGDQELLPTIQGLAEGMDEQRFSKDYQGVSSSNYQQMLTHIDSRLKTLSLYQHHWR</sequence>
<comment type="caution">
    <text evidence="1">The sequence shown here is derived from an EMBL/GenBank/DDBJ whole genome shotgun (WGS) entry which is preliminary data.</text>
</comment>
<organism evidence="1 2">
    <name type="scientific">Thalassotalea euphylliae</name>
    <dbReference type="NCBI Taxonomy" id="1655234"/>
    <lineage>
        <taxon>Bacteria</taxon>
        <taxon>Pseudomonadati</taxon>
        <taxon>Pseudomonadota</taxon>
        <taxon>Gammaproteobacteria</taxon>
        <taxon>Alteromonadales</taxon>
        <taxon>Colwelliaceae</taxon>
        <taxon>Thalassotalea</taxon>
    </lineage>
</organism>
<dbReference type="Proteomes" id="UP000256899">
    <property type="component" value="Unassembled WGS sequence"/>
</dbReference>